<keyword evidence="8" id="KW-0519">Myristate</keyword>
<keyword evidence="12 16" id="KW-0904">Protein phosphatase</keyword>
<evidence type="ECO:0000256" key="17">
    <source>
        <dbReference type="SAM" id="MobiDB-lite"/>
    </source>
</evidence>
<evidence type="ECO:0000259" key="18">
    <source>
        <dbReference type="PROSITE" id="PS51746"/>
    </source>
</evidence>
<keyword evidence="15" id="KW-0449">Lipoprotein</keyword>
<evidence type="ECO:0000256" key="16">
    <source>
        <dbReference type="RuleBase" id="RU003465"/>
    </source>
</evidence>
<sequence length="470" mass="52575">MGAFLEKPKTEKTVSQGEANSLRWGVSAMQGWRLEMEDAHTCETNLKLKGWSFFAVFDGHAGPKVSQYCSTNLLRHIMGLVKSSDKEEDVSKKMKRSFLEIDDMLKKENQDERPSGGTTAVACMVSPDKFIWANCGDSRGLLCRANKLEYATLDHKPMNEQERLRIEKAGGTVMMQRVNGSLAVSRALGDFDYKRSSELKQSEQLVSPEPDMYVLDRSKDDQFLLLACDGVYDVMTNDEIVAYILHHLQLESKLSKICSDLIDTCLNKNSRDNMSVILITFPSAPKVSPTAIEKEKQLKEELHRRICDILERVSKEAHDPMDMEENYLLQQLNTELSLQYPEIYSEREFISRKIHEKKVEKFGKDANNFAGSDVSFEQVPEPLGFGDGQGDTYTDMGSNKEEEPQPEDMDTQQSEEQKEAGSSGEPASNSTGTAPNTNTTTTTTTSSTASDTESQKPQASPPQGNDPVQT</sequence>
<evidence type="ECO:0000256" key="9">
    <source>
        <dbReference type="ARBA" id="ARBA00022723"/>
    </source>
</evidence>
<evidence type="ECO:0000313" key="19">
    <source>
        <dbReference type="EMBL" id="CAI8051937.1"/>
    </source>
</evidence>
<organism evidence="19 20">
    <name type="scientific">Geodia barretti</name>
    <name type="common">Barrett's horny sponge</name>
    <dbReference type="NCBI Taxonomy" id="519541"/>
    <lineage>
        <taxon>Eukaryota</taxon>
        <taxon>Metazoa</taxon>
        <taxon>Porifera</taxon>
        <taxon>Demospongiae</taxon>
        <taxon>Heteroscleromorpha</taxon>
        <taxon>Tetractinellida</taxon>
        <taxon>Astrophorina</taxon>
        <taxon>Geodiidae</taxon>
        <taxon>Geodia</taxon>
    </lineage>
</organism>
<evidence type="ECO:0000256" key="2">
    <source>
        <dbReference type="ARBA" id="ARBA00001946"/>
    </source>
</evidence>
<keyword evidence="9" id="KW-0479">Metal-binding</keyword>
<protein>
    <submittedName>
        <fullName evidence="19">Protein phosphatase 1A</fullName>
    </submittedName>
</protein>
<evidence type="ECO:0000313" key="20">
    <source>
        <dbReference type="Proteomes" id="UP001174909"/>
    </source>
</evidence>
<dbReference type="Gene3D" id="3.60.40.10">
    <property type="entry name" value="PPM-type phosphatase domain"/>
    <property type="match status" value="1"/>
</dbReference>
<reference evidence="19" key="1">
    <citation type="submission" date="2023-03" db="EMBL/GenBank/DDBJ databases">
        <authorList>
            <person name="Steffen K."/>
            <person name="Cardenas P."/>
        </authorList>
    </citation>
    <scope>NUCLEOTIDE SEQUENCE</scope>
</reference>
<evidence type="ECO:0000256" key="7">
    <source>
        <dbReference type="ARBA" id="ARBA00022553"/>
    </source>
</evidence>
<dbReference type="GO" id="GO:0000287">
    <property type="term" value="F:magnesium ion binding"/>
    <property type="evidence" value="ECO:0007669"/>
    <property type="project" value="InterPro"/>
</dbReference>
<evidence type="ECO:0000256" key="8">
    <source>
        <dbReference type="ARBA" id="ARBA00022707"/>
    </source>
</evidence>
<comment type="cofactor">
    <cofactor evidence="1">
        <name>Mn(2+)</name>
        <dbReference type="ChEBI" id="CHEBI:29035"/>
    </cofactor>
</comment>
<evidence type="ECO:0000256" key="11">
    <source>
        <dbReference type="ARBA" id="ARBA00022842"/>
    </source>
</evidence>
<accession>A0AA35TRT6</accession>
<feature type="compositionally biased region" description="Low complexity" evidence="17">
    <location>
        <begin position="427"/>
        <end position="452"/>
    </location>
</feature>
<keyword evidence="11" id="KW-0460">Magnesium</keyword>
<keyword evidence="14" id="KW-0464">Manganese</keyword>
<dbReference type="InterPro" id="IPR001932">
    <property type="entry name" value="PPM-type_phosphatase-like_dom"/>
</dbReference>
<dbReference type="SUPFAM" id="SSF81606">
    <property type="entry name" value="PP2C-like"/>
    <property type="match status" value="1"/>
</dbReference>
<dbReference type="GO" id="GO:0004722">
    <property type="term" value="F:protein serine/threonine phosphatase activity"/>
    <property type="evidence" value="ECO:0007669"/>
    <property type="project" value="InterPro"/>
</dbReference>
<dbReference type="InterPro" id="IPR000222">
    <property type="entry name" value="PP2C_BS"/>
</dbReference>
<keyword evidence="6" id="KW-0963">Cytoplasm</keyword>
<dbReference type="InterPro" id="IPR015655">
    <property type="entry name" value="PP2C"/>
</dbReference>
<dbReference type="GO" id="GO:0016020">
    <property type="term" value="C:membrane"/>
    <property type="evidence" value="ECO:0007669"/>
    <property type="project" value="UniProtKB-SubCell"/>
</dbReference>
<comment type="subcellular location">
    <subcellularLocation>
        <location evidence="3">Cytoplasm</location>
        <location evidence="3">Cytosol</location>
    </subcellularLocation>
    <subcellularLocation>
        <location evidence="4">Membrane</location>
        <topology evidence="4">Lipid-anchor</topology>
    </subcellularLocation>
</comment>
<evidence type="ECO:0000256" key="4">
    <source>
        <dbReference type="ARBA" id="ARBA00004635"/>
    </source>
</evidence>
<evidence type="ECO:0000256" key="6">
    <source>
        <dbReference type="ARBA" id="ARBA00022490"/>
    </source>
</evidence>
<dbReference type="GO" id="GO:0030145">
    <property type="term" value="F:manganese ion binding"/>
    <property type="evidence" value="ECO:0007669"/>
    <property type="project" value="InterPro"/>
</dbReference>
<keyword evidence="10 16" id="KW-0378">Hydrolase</keyword>
<dbReference type="Pfam" id="PF00481">
    <property type="entry name" value="PP2C"/>
    <property type="match status" value="1"/>
</dbReference>
<dbReference type="Proteomes" id="UP001174909">
    <property type="component" value="Unassembled WGS sequence"/>
</dbReference>
<feature type="region of interest" description="Disordered" evidence="17">
    <location>
        <begin position="376"/>
        <end position="470"/>
    </location>
</feature>
<evidence type="ECO:0000256" key="5">
    <source>
        <dbReference type="ARBA" id="ARBA00006702"/>
    </source>
</evidence>
<gene>
    <name evidence="19" type="ORF">GBAR_LOCUS28414</name>
</gene>
<evidence type="ECO:0000256" key="3">
    <source>
        <dbReference type="ARBA" id="ARBA00004514"/>
    </source>
</evidence>
<evidence type="ECO:0000256" key="1">
    <source>
        <dbReference type="ARBA" id="ARBA00001936"/>
    </source>
</evidence>
<comment type="cofactor">
    <cofactor evidence="2">
        <name>Mg(2+)</name>
        <dbReference type="ChEBI" id="CHEBI:18420"/>
    </cofactor>
</comment>
<dbReference type="AlphaFoldDB" id="A0AA35TRT6"/>
<keyword evidence="13" id="KW-0472">Membrane</keyword>
<comment type="caution">
    <text evidence="19">The sequence shown here is derived from an EMBL/GenBank/DDBJ whole genome shotgun (WGS) entry which is preliminary data.</text>
</comment>
<dbReference type="InterPro" id="IPR036457">
    <property type="entry name" value="PPM-type-like_dom_sf"/>
</dbReference>
<comment type="similarity">
    <text evidence="5 16">Belongs to the PP2C family.</text>
</comment>
<proteinExistence type="inferred from homology"/>
<keyword evidence="20" id="KW-1185">Reference proteome</keyword>
<evidence type="ECO:0000256" key="13">
    <source>
        <dbReference type="ARBA" id="ARBA00023136"/>
    </source>
</evidence>
<dbReference type="CDD" id="cd00143">
    <property type="entry name" value="PP2Cc"/>
    <property type="match status" value="1"/>
</dbReference>
<name>A0AA35TRT6_GEOBA</name>
<dbReference type="PROSITE" id="PS01032">
    <property type="entry name" value="PPM_1"/>
    <property type="match status" value="1"/>
</dbReference>
<dbReference type="FunFam" id="3.60.40.10:FF:000001">
    <property type="entry name" value="protein phosphatase 1B isoform X1"/>
    <property type="match status" value="1"/>
</dbReference>
<evidence type="ECO:0000256" key="10">
    <source>
        <dbReference type="ARBA" id="ARBA00022801"/>
    </source>
</evidence>
<dbReference type="Pfam" id="PF07830">
    <property type="entry name" value="PP2C_C"/>
    <property type="match status" value="1"/>
</dbReference>
<dbReference type="SMART" id="SM00332">
    <property type="entry name" value="PP2Cc"/>
    <property type="match status" value="1"/>
</dbReference>
<keyword evidence="7" id="KW-0597">Phosphoprotein</keyword>
<feature type="compositionally biased region" description="Polar residues" evidence="17">
    <location>
        <begin position="455"/>
        <end position="470"/>
    </location>
</feature>
<evidence type="ECO:0000256" key="15">
    <source>
        <dbReference type="ARBA" id="ARBA00023288"/>
    </source>
</evidence>
<dbReference type="GO" id="GO:0005829">
    <property type="term" value="C:cytosol"/>
    <property type="evidence" value="ECO:0007669"/>
    <property type="project" value="UniProtKB-SubCell"/>
</dbReference>
<dbReference type="PANTHER" id="PTHR47992">
    <property type="entry name" value="PROTEIN PHOSPHATASE"/>
    <property type="match status" value="1"/>
</dbReference>
<feature type="domain" description="PPM-type phosphatase" evidence="18">
    <location>
        <begin position="23"/>
        <end position="281"/>
    </location>
</feature>
<dbReference type="EMBL" id="CASHTH010003974">
    <property type="protein sequence ID" value="CAI8051937.1"/>
    <property type="molecule type" value="Genomic_DNA"/>
</dbReference>
<dbReference type="InterPro" id="IPR012911">
    <property type="entry name" value="PP2C_C"/>
</dbReference>
<evidence type="ECO:0000256" key="14">
    <source>
        <dbReference type="ARBA" id="ARBA00023211"/>
    </source>
</evidence>
<dbReference type="PROSITE" id="PS51746">
    <property type="entry name" value="PPM_2"/>
    <property type="match status" value="1"/>
</dbReference>
<evidence type="ECO:0000256" key="12">
    <source>
        <dbReference type="ARBA" id="ARBA00022912"/>
    </source>
</evidence>